<dbReference type="GO" id="GO:0016020">
    <property type="term" value="C:membrane"/>
    <property type="evidence" value="ECO:0007669"/>
    <property type="project" value="UniProtKB-SubCell"/>
</dbReference>
<comment type="subcellular location">
    <subcellularLocation>
        <location evidence="1">Membrane</location>
    </subcellularLocation>
</comment>
<dbReference type="InterPro" id="IPR010200">
    <property type="entry name" value="HflC"/>
</dbReference>
<dbReference type="PANTHER" id="PTHR42911:SF1">
    <property type="entry name" value="MODULATOR OF FTSH PROTEASE HFLC"/>
    <property type="match status" value="1"/>
</dbReference>
<dbReference type="EMBL" id="UOGI01000141">
    <property type="protein sequence ID" value="VAX32527.1"/>
    <property type="molecule type" value="Genomic_DNA"/>
</dbReference>
<dbReference type="NCBIfam" id="TIGR01932">
    <property type="entry name" value="hflC"/>
    <property type="match status" value="1"/>
</dbReference>
<gene>
    <name evidence="7" type="ORF">MNBD_NITROSPIRAE03-2006</name>
</gene>
<reference evidence="7" key="1">
    <citation type="submission" date="2018-06" db="EMBL/GenBank/DDBJ databases">
        <authorList>
            <person name="Zhirakovskaya E."/>
        </authorList>
    </citation>
    <scope>NUCLEOTIDE SEQUENCE</scope>
</reference>
<evidence type="ECO:0000256" key="5">
    <source>
        <dbReference type="ARBA" id="ARBA00023136"/>
    </source>
</evidence>
<dbReference type="PANTHER" id="PTHR42911">
    <property type="entry name" value="MODULATOR OF FTSH PROTEASE HFLC"/>
    <property type="match status" value="1"/>
</dbReference>
<dbReference type="AlphaFoldDB" id="A0A3B1DV41"/>
<sequence length="317" mass="36797">MKKTRYVVVATIAVLALIAIASSAFVVNETEQVIITQFGKPVGKPIVTPGIHFKIPIIQEANFFDKRFLEWDGNPNQIPTKDKRFIWVDTYARWRIKDPLLFFQRVRNERGAQSRLDDILDGETRNAIAKHILVEIIRTTNREYKTSEGLLKNEEGKSLVRIKYGREKIARSIVEAASPRTLELGIELLDLRFKRINYVEEVQKKIFERMITERKRIADKFRSEGQGEASKILGNKERELKKIQSEAYRTAQELMGKADAEATTIYAKAYNQNQQSRDFYVFLKTLETYKTTLSDKDWLVLSTKSDFFKYLRSQSGK</sequence>
<comment type="similarity">
    <text evidence="2">Belongs to the band 7/mec-2 family. HflC subfamily.</text>
</comment>
<evidence type="ECO:0000256" key="4">
    <source>
        <dbReference type="ARBA" id="ARBA00022989"/>
    </source>
</evidence>
<evidence type="ECO:0000256" key="2">
    <source>
        <dbReference type="ARBA" id="ARBA00007862"/>
    </source>
</evidence>
<dbReference type="InterPro" id="IPR001107">
    <property type="entry name" value="Band_7"/>
</dbReference>
<accession>A0A3B1DV41</accession>
<keyword evidence="5" id="KW-0472">Membrane</keyword>
<evidence type="ECO:0000256" key="3">
    <source>
        <dbReference type="ARBA" id="ARBA00022692"/>
    </source>
</evidence>
<dbReference type="SUPFAM" id="SSF117892">
    <property type="entry name" value="Band 7/SPFH domain"/>
    <property type="match status" value="1"/>
</dbReference>
<dbReference type="CDD" id="cd03405">
    <property type="entry name" value="SPFH_HflC"/>
    <property type="match status" value="1"/>
</dbReference>
<evidence type="ECO:0000259" key="6">
    <source>
        <dbReference type="SMART" id="SM00244"/>
    </source>
</evidence>
<dbReference type="SMART" id="SM00244">
    <property type="entry name" value="PHB"/>
    <property type="match status" value="1"/>
</dbReference>
<proteinExistence type="inferred from homology"/>
<dbReference type="InterPro" id="IPR036013">
    <property type="entry name" value="Band_7/SPFH_dom_sf"/>
</dbReference>
<keyword evidence="3" id="KW-0812">Transmembrane</keyword>
<organism evidence="7">
    <name type="scientific">hydrothermal vent metagenome</name>
    <dbReference type="NCBI Taxonomy" id="652676"/>
    <lineage>
        <taxon>unclassified sequences</taxon>
        <taxon>metagenomes</taxon>
        <taxon>ecological metagenomes</taxon>
    </lineage>
</organism>
<evidence type="ECO:0000313" key="7">
    <source>
        <dbReference type="EMBL" id="VAX32527.1"/>
    </source>
</evidence>
<feature type="domain" description="Band 7" evidence="6">
    <location>
        <begin position="22"/>
        <end position="210"/>
    </location>
</feature>
<dbReference type="Pfam" id="PF01145">
    <property type="entry name" value="Band_7"/>
    <property type="match status" value="1"/>
</dbReference>
<protein>
    <submittedName>
        <fullName evidence="7">HflC protein</fullName>
    </submittedName>
</protein>
<dbReference type="PIRSF" id="PIRSF005651">
    <property type="entry name" value="HflC"/>
    <property type="match status" value="1"/>
</dbReference>
<keyword evidence="4" id="KW-1133">Transmembrane helix</keyword>
<name>A0A3B1DV41_9ZZZZ</name>
<evidence type="ECO:0000256" key="1">
    <source>
        <dbReference type="ARBA" id="ARBA00004370"/>
    </source>
</evidence>
<dbReference type="Gene3D" id="3.30.479.30">
    <property type="entry name" value="Band 7 domain"/>
    <property type="match status" value="1"/>
</dbReference>